<gene>
    <name evidence="1" type="ORF">LX32DRAFT_289408</name>
</gene>
<dbReference type="AlphaFoldDB" id="A0AAD9H1S4"/>
<sequence>MACFSTRPSLTSRQMSSTLRRIWLGVGWSLRCQLRPLCNGAQKNLTRDFHDYPCALCVAYPRSYSIHLVPSNLPVTFSNIGFSASV</sequence>
<keyword evidence="2" id="KW-1185">Reference proteome</keyword>
<proteinExistence type="predicted"/>
<evidence type="ECO:0000313" key="1">
    <source>
        <dbReference type="EMBL" id="KAK2020825.1"/>
    </source>
</evidence>
<name>A0AAD9H1S4_9PEZI</name>
<accession>A0AAD9H1S4</accession>
<organism evidence="1 2">
    <name type="scientific">Colletotrichum zoysiae</name>
    <dbReference type="NCBI Taxonomy" id="1216348"/>
    <lineage>
        <taxon>Eukaryota</taxon>
        <taxon>Fungi</taxon>
        <taxon>Dikarya</taxon>
        <taxon>Ascomycota</taxon>
        <taxon>Pezizomycotina</taxon>
        <taxon>Sordariomycetes</taxon>
        <taxon>Hypocreomycetidae</taxon>
        <taxon>Glomerellales</taxon>
        <taxon>Glomerellaceae</taxon>
        <taxon>Colletotrichum</taxon>
        <taxon>Colletotrichum graminicola species complex</taxon>
    </lineage>
</organism>
<reference evidence="1" key="1">
    <citation type="submission" date="2021-06" db="EMBL/GenBank/DDBJ databases">
        <title>Comparative genomics, transcriptomics and evolutionary studies reveal genomic signatures of adaptation to plant cell wall in hemibiotrophic fungi.</title>
        <authorList>
            <consortium name="DOE Joint Genome Institute"/>
            <person name="Baroncelli R."/>
            <person name="Diaz J.F."/>
            <person name="Benocci T."/>
            <person name="Peng M."/>
            <person name="Battaglia E."/>
            <person name="Haridas S."/>
            <person name="Andreopoulos W."/>
            <person name="Labutti K."/>
            <person name="Pangilinan J."/>
            <person name="Floch G.L."/>
            <person name="Makela M.R."/>
            <person name="Henrissat B."/>
            <person name="Grigoriev I.V."/>
            <person name="Crouch J.A."/>
            <person name="De Vries R.P."/>
            <person name="Sukno S.A."/>
            <person name="Thon M.R."/>
        </authorList>
    </citation>
    <scope>NUCLEOTIDE SEQUENCE</scope>
    <source>
        <strain evidence="1">MAFF235873</strain>
    </source>
</reference>
<protein>
    <submittedName>
        <fullName evidence="1">Uncharacterized protein</fullName>
    </submittedName>
</protein>
<comment type="caution">
    <text evidence="1">The sequence shown here is derived from an EMBL/GenBank/DDBJ whole genome shotgun (WGS) entry which is preliminary data.</text>
</comment>
<dbReference type="Proteomes" id="UP001232148">
    <property type="component" value="Unassembled WGS sequence"/>
</dbReference>
<dbReference type="EMBL" id="MU843167">
    <property type="protein sequence ID" value="KAK2020825.1"/>
    <property type="molecule type" value="Genomic_DNA"/>
</dbReference>
<evidence type="ECO:0000313" key="2">
    <source>
        <dbReference type="Proteomes" id="UP001232148"/>
    </source>
</evidence>